<evidence type="ECO:0000256" key="3">
    <source>
        <dbReference type="PROSITE-ProRule" id="PRU00023"/>
    </source>
</evidence>
<dbReference type="RefSeq" id="XP_056524211.1">
    <property type="nucleotide sequence ID" value="XM_056662098.1"/>
</dbReference>
<organism evidence="4 5">
    <name type="scientific">Penicillium bovifimosum</name>
    <dbReference type="NCBI Taxonomy" id="126998"/>
    <lineage>
        <taxon>Eukaryota</taxon>
        <taxon>Fungi</taxon>
        <taxon>Dikarya</taxon>
        <taxon>Ascomycota</taxon>
        <taxon>Pezizomycotina</taxon>
        <taxon>Eurotiomycetes</taxon>
        <taxon>Eurotiomycetidae</taxon>
        <taxon>Eurotiales</taxon>
        <taxon>Aspergillaceae</taxon>
        <taxon>Penicillium</taxon>
    </lineage>
</organism>
<sequence length="369" mass="41330">IPFAGEVILNFRALLWSLLRNNKQAFAKAVEALSALPRTAPWQTFSLLPLINNQNAQLLGLMASKGGLLGQLLEELIEFVLSVAGSHEQPAQASKWQCIKNCLKWGVNPNYVFDDGMSLMAHAIVKSTVNPYKQYREVKILLAYGADTGCLTSLPDKDSMLHLACLYYQPKIVQELLEKAADPNLRDAYNRTPIHRLFDRHELKSRDRDYLLDILLADPTKFVSRVVYLPERVDLNSQDNEGKTPLCHAISIGDCYMVRLFVPQDRLDPNLGPADAFPLLLAVNFDKLAVLEILLDSRQLDLNKQTSEGETALLRAIHIGNREAVKLLARAGVNPDIESREGEETAREAALNAGILVSWLVSWKRPRLN</sequence>
<evidence type="ECO:0008006" key="6">
    <source>
        <dbReference type="Google" id="ProtNLM"/>
    </source>
</evidence>
<feature type="non-terminal residue" evidence="4">
    <location>
        <position position="1"/>
    </location>
</feature>
<evidence type="ECO:0000313" key="5">
    <source>
        <dbReference type="Proteomes" id="UP001149079"/>
    </source>
</evidence>
<feature type="repeat" description="ANK" evidence="3">
    <location>
        <begin position="156"/>
        <end position="188"/>
    </location>
</feature>
<dbReference type="GeneID" id="81401268"/>
<keyword evidence="1" id="KW-0677">Repeat</keyword>
<protein>
    <recommendedName>
        <fullName evidence="6">Ankyrin</fullName>
    </recommendedName>
</protein>
<reference evidence="4" key="2">
    <citation type="journal article" date="2023" name="IMA Fungus">
        <title>Comparative genomic study of the Penicillium genus elucidates a diverse pangenome and 15 lateral gene transfer events.</title>
        <authorList>
            <person name="Petersen C."/>
            <person name="Sorensen T."/>
            <person name="Nielsen M.R."/>
            <person name="Sondergaard T.E."/>
            <person name="Sorensen J.L."/>
            <person name="Fitzpatrick D.A."/>
            <person name="Frisvad J.C."/>
            <person name="Nielsen K.L."/>
        </authorList>
    </citation>
    <scope>NUCLEOTIDE SEQUENCE</scope>
    <source>
        <strain evidence="4">IBT 22155</strain>
    </source>
</reference>
<accession>A0A9W9H9I3</accession>
<dbReference type="PANTHER" id="PTHR24198:SF165">
    <property type="entry name" value="ANKYRIN REPEAT-CONTAINING PROTEIN-RELATED"/>
    <property type="match status" value="1"/>
</dbReference>
<dbReference type="SMART" id="SM00248">
    <property type="entry name" value="ANK"/>
    <property type="match status" value="5"/>
</dbReference>
<dbReference type="Pfam" id="PF12796">
    <property type="entry name" value="Ank_2"/>
    <property type="match status" value="1"/>
</dbReference>
<dbReference type="EMBL" id="JAPQKL010000002">
    <property type="protein sequence ID" value="KAJ5142567.1"/>
    <property type="molecule type" value="Genomic_DNA"/>
</dbReference>
<dbReference type="InterPro" id="IPR002110">
    <property type="entry name" value="Ankyrin_rpt"/>
</dbReference>
<dbReference type="PROSITE" id="PS50297">
    <property type="entry name" value="ANK_REP_REGION"/>
    <property type="match status" value="2"/>
</dbReference>
<keyword evidence="5" id="KW-1185">Reference proteome</keyword>
<comment type="caution">
    <text evidence="4">The sequence shown here is derived from an EMBL/GenBank/DDBJ whole genome shotgun (WGS) entry which is preliminary data.</text>
</comment>
<proteinExistence type="predicted"/>
<evidence type="ECO:0000256" key="2">
    <source>
        <dbReference type="ARBA" id="ARBA00023043"/>
    </source>
</evidence>
<dbReference type="InterPro" id="IPR036770">
    <property type="entry name" value="Ankyrin_rpt-contain_sf"/>
</dbReference>
<evidence type="ECO:0000313" key="4">
    <source>
        <dbReference type="EMBL" id="KAJ5142567.1"/>
    </source>
</evidence>
<keyword evidence="2 3" id="KW-0040">ANK repeat</keyword>
<name>A0A9W9H9I3_9EURO</name>
<evidence type="ECO:0000256" key="1">
    <source>
        <dbReference type="ARBA" id="ARBA00022737"/>
    </source>
</evidence>
<reference evidence="4" key="1">
    <citation type="submission" date="2022-11" db="EMBL/GenBank/DDBJ databases">
        <authorList>
            <person name="Petersen C."/>
        </authorList>
    </citation>
    <scope>NUCLEOTIDE SEQUENCE</scope>
    <source>
        <strain evidence="4">IBT 22155</strain>
    </source>
</reference>
<gene>
    <name evidence="4" type="ORF">N7515_001354</name>
</gene>
<dbReference type="PROSITE" id="PS50088">
    <property type="entry name" value="ANK_REPEAT"/>
    <property type="match status" value="2"/>
</dbReference>
<dbReference type="OrthoDB" id="20872at2759"/>
<feature type="repeat" description="ANK" evidence="3">
    <location>
        <begin position="308"/>
        <end position="340"/>
    </location>
</feature>
<dbReference type="AlphaFoldDB" id="A0A9W9H9I3"/>
<dbReference type="SUPFAM" id="SSF48403">
    <property type="entry name" value="Ankyrin repeat"/>
    <property type="match status" value="1"/>
</dbReference>
<dbReference type="Pfam" id="PF13637">
    <property type="entry name" value="Ank_4"/>
    <property type="match status" value="1"/>
</dbReference>
<dbReference type="Proteomes" id="UP001149079">
    <property type="component" value="Unassembled WGS sequence"/>
</dbReference>
<dbReference type="Gene3D" id="1.25.40.20">
    <property type="entry name" value="Ankyrin repeat-containing domain"/>
    <property type="match status" value="2"/>
</dbReference>
<dbReference type="PANTHER" id="PTHR24198">
    <property type="entry name" value="ANKYRIN REPEAT AND PROTEIN KINASE DOMAIN-CONTAINING PROTEIN"/>
    <property type="match status" value="1"/>
</dbReference>